<keyword evidence="2" id="KW-1185">Reference proteome</keyword>
<name>A0A166T238_9AGAM</name>
<evidence type="ECO:0000313" key="1">
    <source>
        <dbReference type="EMBL" id="KZP30098.1"/>
    </source>
</evidence>
<dbReference type="InterPro" id="IPR011044">
    <property type="entry name" value="Quino_amine_DH_bsu"/>
</dbReference>
<gene>
    <name evidence="1" type="ORF">FIBSPDRAFT_908125</name>
</gene>
<dbReference type="SUPFAM" id="SSF50969">
    <property type="entry name" value="YVTN repeat-like/Quinoprotein amine dehydrogenase"/>
    <property type="match status" value="1"/>
</dbReference>
<dbReference type="InterPro" id="IPR015943">
    <property type="entry name" value="WD40/YVTN_repeat-like_dom_sf"/>
</dbReference>
<organism evidence="1 2">
    <name type="scientific">Athelia psychrophila</name>
    <dbReference type="NCBI Taxonomy" id="1759441"/>
    <lineage>
        <taxon>Eukaryota</taxon>
        <taxon>Fungi</taxon>
        <taxon>Dikarya</taxon>
        <taxon>Basidiomycota</taxon>
        <taxon>Agaricomycotina</taxon>
        <taxon>Agaricomycetes</taxon>
        <taxon>Agaricomycetidae</taxon>
        <taxon>Atheliales</taxon>
        <taxon>Atheliaceae</taxon>
        <taxon>Athelia</taxon>
    </lineage>
</organism>
<dbReference type="Gene3D" id="2.130.10.10">
    <property type="entry name" value="YVTN repeat-like/Quinoprotein amine dehydrogenase"/>
    <property type="match status" value="1"/>
</dbReference>
<protein>
    <recommendedName>
        <fullName evidence="3">Isomerase YbhE</fullName>
    </recommendedName>
</protein>
<proteinExistence type="predicted"/>
<sequence>MTNEPAGNYIVTADIQADGQLALASALPTGGKGVHGLPGGGPDGLFSQGSVVNSAASGLVAVVNPGSNTISLFAADRAQPSQLTRVGGPVASGGEFPVSLAFNGKGTTLCALNGGKADGVLCYTADARAGLRPMPNTARALGLNQTTPATGPPGTASQILFVEDDTKLIVSVKGAPPTPGYYALWNVTAGGLSQEYERRAPPPGGLLPFSMTPIPGADAFLATDPGIGFEIVSLSGGGGNKSSAVAVPGQGAVCWSSYSPKTGNFYLVDIGTAMVTEVAVDKDLRGSIVKQYPQGAGAGTIDSDIASIGGADYMYILAANATSVDVLALEAPGQAKHIQTLGLLAPAKKAGVTISPKNLQGMSTLVKAAYY</sequence>
<dbReference type="Proteomes" id="UP000076532">
    <property type="component" value="Unassembled WGS sequence"/>
</dbReference>
<dbReference type="AlphaFoldDB" id="A0A166T238"/>
<evidence type="ECO:0008006" key="3">
    <source>
        <dbReference type="Google" id="ProtNLM"/>
    </source>
</evidence>
<evidence type="ECO:0000313" key="2">
    <source>
        <dbReference type="Proteomes" id="UP000076532"/>
    </source>
</evidence>
<reference evidence="1 2" key="1">
    <citation type="journal article" date="2016" name="Mol. Biol. Evol.">
        <title>Comparative Genomics of Early-Diverging Mushroom-Forming Fungi Provides Insights into the Origins of Lignocellulose Decay Capabilities.</title>
        <authorList>
            <person name="Nagy L.G."/>
            <person name="Riley R."/>
            <person name="Tritt A."/>
            <person name="Adam C."/>
            <person name="Daum C."/>
            <person name="Floudas D."/>
            <person name="Sun H."/>
            <person name="Yadav J.S."/>
            <person name="Pangilinan J."/>
            <person name="Larsson K.H."/>
            <person name="Matsuura K."/>
            <person name="Barry K."/>
            <person name="Labutti K."/>
            <person name="Kuo R."/>
            <person name="Ohm R.A."/>
            <person name="Bhattacharya S.S."/>
            <person name="Shirouzu T."/>
            <person name="Yoshinaga Y."/>
            <person name="Martin F.M."/>
            <person name="Grigoriev I.V."/>
            <person name="Hibbett D.S."/>
        </authorList>
    </citation>
    <scope>NUCLEOTIDE SEQUENCE [LARGE SCALE GENOMIC DNA]</scope>
    <source>
        <strain evidence="1 2">CBS 109695</strain>
    </source>
</reference>
<dbReference type="EMBL" id="KV417495">
    <property type="protein sequence ID" value="KZP30098.1"/>
    <property type="molecule type" value="Genomic_DNA"/>
</dbReference>
<dbReference type="STRING" id="436010.A0A166T238"/>
<accession>A0A166T238</accession>
<dbReference type="OrthoDB" id="10006285at2759"/>